<feature type="transmembrane region" description="Helical" evidence="1">
    <location>
        <begin position="248"/>
        <end position="269"/>
    </location>
</feature>
<sequence>MYSAIFLFFIRVQMYFPRSDPVFYVLLYGSIAVKALALTNLIGITMYSAIFLFFIRVQMYFPRSDPVFYVLLYGSIAVKALALTNLVLGGIMYKKIVRIVNDIVQIDETLSELGINVKHWKVWMQCLLGVVIGGTSLCYLLYESYTAYQLLACTMGYIVLIAASFSSTAPLAINGAVLHQYSLYCRIIEVRYSAIHVYLKSILKNCSENCDEDVFDSIQPFYIMAHLSGVVFFSLIKTGSTGGRRYGMTCFSTIKYVLGLLFYAVLFAYFGNLQMKMTSSGLAPTVTSYANIAVKMLAMINMSLELIFSKEMVQIVNGNDEINKMLLGIDINSNQS</sequence>
<dbReference type="AlphaFoldDB" id="A0AAW1KL30"/>
<feature type="transmembrane region" description="Helical" evidence="1">
    <location>
        <begin position="154"/>
        <end position="173"/>
    </location>
</feature>
<organism evidence="2 3">
    <name type="scientific">Popillia japonica</name>
    <name type="common">Japanese beetle</name>
    <dbReference type="NCBI Taxonomy" id="7064"/>
    <lineage>
        <taxon>Eukaryota</taxon>
        <taxon>Metazoa</taxon>
        <taxon>Ecdysozoa</taxon>
        <taxon>Arthropoda</taxon>
        <taxon>Hexapoda</taxon>
        <taxon>Insecta</taxon>
        <taxon>Pterygota</taxon>
        <taxon>Neoptera</taxon>
        <taxon>Endopterygota</taxon>
        <taxon>Coleoptera</taxon>
        <taxon>Polyphaga</taxon>
        <taxon>Scarabaeiformia</taxon>
        <taxon>Scarabaeidae</taxon>
        <taxon>Rutelinae</taxon>
        <taxon>Popillia</taxon>
    </lineage>
</organism>
<keyword evidence="1" id="KW-1133">Transmembrane helix</keyword>
<evidence type="ECO:0008006" key="4">
    <source>
        <dbReference type="Google" id="ProtNLM"/>
    </source>
</evidence>
<reference evidence="2 3" key="1">
    <citation type="journal article" date="2024" name="BMC Genomics">
        <title>De novo assembly and annotation of Popillia japonica's genome with initial clues to its potential as an invasive pest.</title>
        <authorList>
            <person name="Cucini C."/>
            <person name="Boschi S."/>
            <person name="Funari R."/>
            <person name="Cardaioli E."/>
            <person name="Iannotti N."/>
            <person name="Marturano G."/>
            <person name="Paoli F."/>
            <person name="Bruttini M."/>
            <person name="Carapelli A."/>
            <person name="Frati F."/>
            <person name="Nardi F."/>
        </authorList>
    </citation>
    <scope>NUCLEOTIDE SEQUENCE [LARGE SCALE GENOMIC DNA]</scope>
    <source>
        <strain evidence="2">DMR45628</strain>
    </source>
</reference>
<proteinExistence type="predicted"/>
<accession>A0AAW1KL30</accession>
<feature type="transmembrane region" description="Helical" evidence="1">
    <location>
        <begin position="122"/>
        <end position="142"/>
    </location>
</feature>
<gene>
    <name evidence="2" type="ORF">QE152_g22338</name>
</gene>
<feature type="transmembrane region" description="Helical" evidence="1">
    <location>
        <begin position="289"/>
        <end position="308"/>
    </location>
</feature>
<dbReference type="EMBL" id="JASPKY010000214">
    <property type="protein sequence ID" value="KAK9720005.1"/>
    <property type="molecule type" value="Genomic_DNA"/>
</dbReference>
<keyword evidence="3" id="KW-1185">Reference proteome</keyword>
<keyword evidence="1" id="KW-0472">Membrane</keyword>
<evidence type="ECO:0000256" key="1">
    <source>
        <dbReference type="SAM" id="Phobius"/>
    </source>
</evidence>
<feature type="transmembrane region" description="Helical" evidence="1">
    <location>
        <begin position="67"/>
        <end position="93"/>
    </location>
</feature>
<dbReference type="Proteomes" id="UP001458880">
    <property type="component" value="Unassembled WGS sequence"/>
</dbReference>
<protein>
    <recommendedName>
        <fullName evidence="4">Gustatory receptor</fullName>
    </recommendedName>
</protein>
<name>A0AAW1KL30_POPJA</name>
<feature type="transmembrane region" description="Helical" evidence="1">
    <location>
        <begin position="22"/>
        <end position="55"/>
    </location>
</feature>
<keyword evidence="1" id="KW-0812">Transmembrane</keyword>
<comment type="caution">
    <text evidence="2">The sequence shown here is derived from an EMBL/GenBank/DDBJ whole genome shotgun (WGS) entry which is preliminary data.</text>
</comment>
<evidence type="ECO:0000313" key="2">
    <source>
        <dbReference type="EMBL" id="KAK9720005.1"/>
    </source>
</evidence>
<evidence type="ECO:0000313" key="3">
    <source>
        <dbReference type="Proteomes" id="UP001458880"/>
    </source>
</evidence>